<reference evidence="4" key="1">
    <citation type="journal article" date="2013" name="J. Plant Res.">
        <title>Effect of fungi and light on seed germination of three Opuntia species from semiarid lands of central Mexico.</title>
        <authorList>
            <person name="Delgado-Sanchez P."/>
            <person name="Jimenez-Bremont J.F."/>
            <person name="Guerrero-Gonzalez Mde L."/>
            <person name="Flores J."/>
        </authorList>
    </citation>
    <scope>NUCLEOTIDE SEQUENCE</scope>
    <source>
        <tissue evidence="4">Cladode</tissue>
    </source>
</reference>
<evidence type="ECO:0000256" key="2">
    <source>
        <dbReference type="SAM" id="SignalP"/>
    </source>
</evidence>
<dbReference type="PANTHER" id="PTHR31044:SF35">
    <property type="entry name" value="GLUCAN ENDO-1,3-BETA-GLUCOSIDASE 4-LIKE"/>
    <property type="match status" value="1"/>
</dbReference>
<dbReference type="EMBL" id="GISG01056923">
    <property type="protein sequence ID" value="MBA4626533.1"/>
    <property type="molecule type" value="Transcribed_RNA"/>
</dbReference>
<dbReference type="InterPro" id="IPR012946">
    <property type="entry name" value="X8"/>
</dbReference>
<feature type="domain" description="X8" evidence="3">
    <location>
        <begin position="32"/>
        <end position="117"/>
    </location>
</feature>
<proteinExistence type="predicted"/>
<dbReference type="GO" id="GO:0009506">
    <property type="term" value="C:plasmodesma"/>
    <property type="evidence" value="ECO:0007669"/>
    <property type="project" value="UniProtKB-ARBA"/>
</dbReference>
<protein>
    <recommendedName>
        <fullName evidence="3">X8 domain-containing protein</fullName>
    </recommendedName>
</protein>
<feature type="signal peptide" evidence="2">
    <location>
        <begin position="1"/>
        <end position="29"/>
    </location>
</feature>
<dbReference type="Pfam" id="PF07983">
    <property type="entry name" value="X8"/>
    <property type="match status" value="1"/>
</dbReference>
<dbReference type="InterPro" id="IPR044788">
    <property type="entry name" value="X8_dom_prot"/>
</dbReference>
<organism evidence="4">
    <name type="scientific">Opuntia streptacantha</name>
    <name type="common">Prickly pear cactus</name>
    <name type="synonym">Opuntia cardona</name>
    <dbReference type="NCBI Taxonomy" id="393608"/>
    <lineage>
        <taxon>Eukaryota</taxon>
        <taxon>Viridiplantae</taxon>
        <taxon>Streptophyta</taxon>
        <taxon>Embryophyta</taxon>
        <taxon>Tracheophyta</taxon>
        <taxon>Spermatophyta</taxon>
        <taxon>Magnoliopsida</taxon>
        <taxon>eudicotyledons</taxon>
        <taxon>Gunneridae</taxon>
        <taxon>Pentapetalae</taxon>
        <taxon>Caryophyllales</taxon>
        <taxon>Cactineae</taxon>
        <taxon>Cactaceae</taxon>
        <taxon>Opuntioideae</taxon>
        <taxon>Opuntia</taxon>
    </lineage>
</organism>
<dbReference type="AlphaFoldDB" id="A0A7C8YUJ1"/>
<name>A0A7C8YUJ1_OPUST</name>
<feature type="chain" id="PRO_5028062186" description="X8 domain-containing protein" evidence="2">
    <location>
        <begin position="30"/>
        <end position="120"/>
    </location>
</feature>
<sequence>MQEHTSLSVSLPLFCLLLVFLGQISGGLGCSDWCLASKEAPDELVQKALDWVCSYGTACGRIQPGQPCYRPNDLRGVASVAFNQYWQDVKSLGTPCEKIFNVTTLVHTDPSRENCPMPCI</sequence>
<evidence type="ECO:0000259" key="3">
    <source>
        <dbReference type="SMART" id="SM00768"/>
    </source>
</evidence>
<dbReference type="SMART" id="SM00768">
    <property type="entry name" value="X8"/>
    <property type="match status" value="1"/>
</dbReference>
<accession>A0A7C8YUJ1</accession>
<keyword evidence="1 2" id="KW-0732">Signal</keyword>
<evidence type="ECO:0000313" key="4">
    <source>
        <dbReference type="EMBL" id="MBA4626533.1"/>
    </source>
</evidence>
<evidence type="ECO:0000256" key="1">
    <source>
        <dbReference type="ARBA" id="ARBA00022729"/>
    </source>
</evidence>
<dbReference type="PANTHER" id="PTHR31044">
    <property type="entry name" value="BETA-1,3 GLUCANASE"/>
    <property type="match status" value="1"/>
</dbReference>
<reference evidence="4" key="2">
    <citation type="submission" date="2020-07" db="EMBL/GenBank/DDBJ databases">
        <authorList>
            <person name="Vera ALvarez R."/>
            <person name="Arias-Moreno D.M."/>
            <person name="Jimenez-Jacinto V."/>
            <person name="Jimenez-Bremont J.F."/>
            <person name="Swaminathan K."/>
            <person name="Moose S.P."/>
            <person name="Guerrero-Gonzalez M.L."/>
            <person name="Marino-Ramirez L."/>
            <person name="Landsman D."/>
            <person name="Rodriguez-Kessler M."/>
            <person name="Delgado-Sanchez P."/>
        </authorList>
    </citation>
    <scope>NUCLEOTIDE SEQUENCE</scope>
    <source>
        <tissue evidence="4">Cladode</tissue>
    </source>
</reference>